<dbReference type="EMBL" id="MH412654">
    <property type="protein sequence ID" value="AXQ70463.1"/>
    <property type="molecule type" value="Genomic_DNA"/>
</dbReference>
<evidence type="ECO:0000313" key="2">
    <source>
        <dbReference type="Proteomes" id="UP000257648"/>
    </source>
</evidence>
<protein>
    <submittedName>
        <fullName evidence="1">Uncharacterized protein</fullName>
    </submittedName>
</protein>
<accession>A0A385EF93</accession>
<name>A0A385EF93_9CAUD</name>
<evidence type="ECO:0000313" key="1">
    <source>
        <dbReference type="EMBL" id="AXQ70463.1"/>
    </source>
</evidence>
<dbReference type="GeneID" id="55001844"/>
<organism evidence="1 2">
    <name type="scientific">Synechococcus phage S-T4</name>
    <dbReference type="NCBI Taxonomy" id="2268578"/>
    <lineage>
        <taxon>Viruses</taxon>
        <taxon>Duplodnaviria</taxon>
        <taxon>Heunggongvirae</taxon>
        <taxon>Uroviricota</taxon>
        <taxon>Caudoviricetes</taxon>
        <taxon>Pantevenvirales</taxon>
        <taxon>Kyanoviridae</taxon>
        <taxon>Tamkungvirus</taxon>
        <taxon>Tamkungvirus ST4</taxon>
    </lineage>
</organism>
<reference evidence="2" key="1">
    <citation type="submission" date="2018-05" db="EMBL/GenBank/DDBJ databases">
        <authorList>
            <person name="You S."/>
        </authorList>
    </citation>
    <scope>NUCLEOTIDE SEQUENCE [LARGE SCALE GENOMIC DNA]</scope>
</reference>
<keyword evidence="2" id="KW-1185">Reference proteome</keyword>
<dbReference type="RefSeq" id="YP_009810822.1">
    <property type="nucleotide sequence ID" value="NC_048049.1"/>
</dbReference>
<sequence>MYKLISHSFGTGHTIQKLGTQMSFLVDPENSDYQQFIKDVAEQGIEIVEGPDIIEPDYVTLRQQEYPSREEQLDMMYWDKVNGTTTWEDTIQTIKDKYPKTITGGTSIGPIPDWVQEEVDKYNSSL</sequence>
<dbReference type="Proteomes" id="UP000257648">
    <property type="component" value="Segment"/>
</dbReference>
<proteinExistence type="predicted"/>
<dbReference type="KEGG" id="vg:55001844"/>